<protein>
    <submittedName>
        <fullName evidence="1">Uncharacterized protein</fullName>
    </submittedName>
</protein>
<evidence type="ECO:0000313" key="1">
    <source>
        <dbReference type="EMBL" id="CAD2128894.1"/>
    </source>
</evidence>
<dbReference type="Proteomes" id="UP000580250">
    <property type="component" value="Unassembled WGS sequence"/>
</dbReference>
<organism evidence="1 2">
    <name type="scientific">Meloidogyne enterolobii</name>
    <name type="common">Root-knot nematode worm</name>
    <name type="synonym">Meloidogyne mayaguensis</name>
    <dbReference type="NCBI Taxonomy" id="390850"/>
    <lineage>
        <taxon>Eukaryota</taxon>
        <taxon>Metazoa</taxon>
        <taxon>Ecdysozoa</taxon>
        <taxon>Nematoda</taxon>
        <taxon>Chromadorea</taxon>
        <taxon>Rhabditida</taxon>
        <taxon>Tylenchina</taxon>
        <taxon>Tylenchomorpha</taxon>
        <taxon>Tylenchoidea</taxon>
        <taxon>Meloidogynidae</taxon>
        <taxon>Meloidogyninae</taxon>
        <taxon>Meloidogyne</taxon>
    </lineage>
</organism>
<dbReference type="AlphaFoldDB" id="A0A6V7TQ55"/>
<evidence type="ECO:0000313" key="2">
    <source>
        <dbReference type="Proteomes" id="UP000580250"/>
    </source>
</evidence>
<gene>
    <name evidence="1" type="ORF">MENT_LOCUS2427</name>
</gene>
<sequence length="150" mass="15998">MLLSETPRFRFKEMLCIQSTILAAFILSVLFLSSSFLPGRACVSTVPGGQPTTCCPLLSQTISNSTQFADGILTFTYDNINCPTNVVMNCSEPDPTLQLNAAIVANSVNFLTVGSLSTTFPGTCNAQGQWVVGTPPLIVTDLECLLTNPT</sequence>
<dbReference type="OrthoDB" id="5851039at2759"/>
<proteinExistence type="predicted"/>
<dbReference type="EMBL" id="CAJEWN010000007">
    <property type="protein sequence ID" value="CAD2128894.1"/>
    <property type="molecule type" value="Genomic_DNA"/>
</dbReference>
<name>A0A6V7TQ55_MELEN</name>
<accession>A0A6V7TQ55</accession>
<reference evidence="1 2" key="1">
    <citation type="submission" date="2020-08" db="EMBL/GenBank/DDBJ databases">
        <authorList>
            <person name="Koutsovoulos G."/>
            <person name="Danchin GJ E."/>
        </authorList>
    </citation>
    <scope>NUCLEOTIDE SEQUENCE [LARGE SCALE GENOMIC DNA]</scope>
</reference>
<comment type="caution">
    <text evidence="1">The sequence shown here is derived from an EMBL/GenBank/DDBJ whole genome shotgun (WGS) entry which is preliminary data.</text>
</comment>